<comment type="cofactor">
    <cofactor evidence="17">
        <name>Mg(2+)</name>
        <dbReference type="ChEBI" id="CHEBI:18420"/>
    </cofactor>
</comment>
<evidence type="ECO:0000256" key="2">
    <source>
        <dbReference type="ARBA" id="ARBA00000909"/>
    </source>
</evidence>
<evidence type="ECO:0000256" key="18">
    <source>
        <dbReference type="HAMAP-Rule" id="MF_01966"/>
    </source>
</evidence>
<comment type="function">
    <text evidence="14 19">Bifunctional enzyme that catalyzes the epimerization of the S- and R-forms of NAD(P)HX and the dehydration of the S-form of NAD(P)HX at the expense of ADP, which is converted to AMP. This allows the repair of both epimers of NAD(P)HX, a damaged form of NAD(P)H that is a result of enzymatic or heat-dependent hydration.</text>
</comment>
<dbReference type="InterPro" id="IPR017953">
    <property type="entry name" value="Carbohydrate_kinase_pred_CS"/>
</dbReference>
<feature type="binding site" evidence="17">
    <location>
        <begin position="407"/>
        <end position="411"/>
    </location>
    <ligand>
        <name>AMP</name>
        <dbReference type="ChEBI" id="CHEBI:456215"/>
    </ligand>
</feature>
<dbReference type="InterPro" id="IPR004443">
    <property type="entry name" value="YjeF_N_dom"/>
</dbReference>
<protein>
    <recommendedName>
        <fullName evidence="19">Bifunctional NAD(P)H-hydrate repair enzyme</fullName>
    </recommendedName>
    <alternativeName>
        <fullName evidence="19">Nicotinamide nucleotide repair protein</fullName>
    </alternativeName>
    <domain>
        <recommendedName>
            <fullName evidence="19">ADP-dependent (S)-NAD(P)H-hydrate dehydratase</fullName>
            <ecNumber evidence="19">4.2.1.136</ecNumber>
        </recommendedName>
        <alternativeName>
            <fullName evidence="19">ADP-dependent NAD(P)HX dehydratase</fullName>
        </alternativeName>
    </domain>
    <domain>
        <recommendedName>
            <fullName evidence="19">NAD(P)H-hydrate epimerase</fullName>
            <ecNumber evidence="19">5.1.99.6</ecNumber>
        </recommendedName>
    </domain>
</protein>
<dbReference type="NCBIfam" id="TIGR00197">
    <property type="entry name" value="yjeF_nterm"/>
    <property type="match status" value="1"/>
</dbReference>
<proteinExistence type="inferred from homology"/>
<evidence type="ECO:0000256" key="16">
    <source>
        <dbReference type="ARBA" id="ARBA00049209"/>
    </source>
</evidence>
<dbReference type="SUPFAM" id="SSF53613">
    <property type="entry name" value="Ribokinase-like"/>
    <property type="match status" value="1"/>
</dbReference>
<dbReference type="PROSITE" id="PS51385">
    <property type="entry name" value="YJEF_N"/>
    <property type="match status" value="1"/>
</dbReference>
<feature type="binding site" evidence="18">
    <location>
        <position position="59"/>
    </location>
    <ligand>
        <name>K(+)</name>
        <dbReference type="ChEBI" id="CHEBI:29103"/>
    </ligand>
</feature>
<comment type="catalytic activity">
    <reaction evidence="15 17 19">
        <text>(6S)-NADHX + ADP = AMP + phosphate + NADH + H(+)</text>
        <dbReference type="Rhea" id="RHEA:32223"/>
        <dbReference type="ChEBI" id="CHEBI:15378"/>
        <dbReference type="ChEBI" id="CHEBI:43474"/>
        <dbReference type="ChEBI" id="CHEBI:57945"/>
        <dbReference type="ChEBI" id="CHEBI:64074"/>
        <dbReference type="ChEBI" id="CHEBI:456215"/>
        <dbReference type="ChEBI" id="CHEBI:456216"/>
        <dbReference type="EC" id="4.2.1.136"/>
    </reaction>
</comment>
<dbReference type="Proteomes" id="UP001207605">
    <property type="component" value="Unassembled WGS sequence"/>
</dbReference>
<evidence type="ECO:0000256" key="19">
    <source>
        <dbReference type="PIRNR" id="PIRNR017184"/>
    </source>
</evidence>
<evidence type="ECO:0000256" key="8">
    <source>
        <dbReference type="ARBA" id="ARBA00022857"/>
    </source>
</evidence>
<keyword evidence="12 17" id="KW-0456">Lyase</keyword>
<feature type="binding site" evidence="18">
    <location>
        <begin position="124"/>
        <end position="130"/>
    </location>
    <ligand>
        <name>(6S)-NADPHX</name>
        <dbReference type="ChEBI" id="CHEBI:64076"/>
    </ligand>
</feature>
<comment type="catalytic activity">
    <reaction evidence="2 18 19">
        <text>(6R)-NADPHX = (6S)-NADPHX</text>
        <dbReference type="Rhea" id="RHEA:32227"/>
        <dbReference type="ChEBI" id="CHEBI:64076"/>
        <dbReference type="ChEBI" id="CHEBI:64077"/>
        <dbReference type="EC" id="5.1.99.6"/>
    </reaction>
</comment>
<evidence type="ECO:0000256" key="4">
    <source>
        <dbReference type="ARBA" id="ARBA00009524"/>
    </source>
</evidence>
<sequence length="503" mass="54434">MQYLLNAEQMKSADSHTIQDLGVSSRTLMERAAAACTDYIEEQKWPLTHVCIVCGSGNNGGDGFAIGSILKEKGCQVTAVFAGRMTSRTEECIYQMDQFKQCGGTLLTEWQDNDYSIVIDALFGVGLNREITGHYLEMLQHMNMSSGRKLAVDIPSGISATDGRVFGEAFQADATVTFQERKLGLFLFSGALYTGKVCVTDIGIDSFTVKEQLDTAYALEMSDIAKLLPERPPYAHKGTFGKLLLIAGSSGMAGAAFLSACAAYRMGAGLVRIYTTEDNRSILQQLIPEAIITTYTEYDKASLLSVLEWADAVCIGSGLGRSDVADLIVNTVLKEINVPCLIDADGINILAAHPEWKDQLAEGNYVLTPHLKELSRLTGRPVNEIQMHRREVLEQTARTLDVTLVQKDARTFVGAKGRRMYVNLTGNAAMAKAGSGDVLAGIIGGLMVQGCDNYDAAVLGVYLHGLAGDIARNEMGCYSVLARDLADALGSAIQMTENWKAEK</sequence>
<dbReference type="CDD" id="cd01171">
    <property type="entry name" value="YXKO-related"/>
    <property type="match status" value="1"/>
</dbReference>
<evidence type="ECO:0000256" key="3">
    <source>
        <dbReference type="ARBA" id="ARBA00006001"/>
    </source>
</evidence>
<evidence type="ECO:0000259" key="20">
    <source>
        <dbReference type="PROSITE" id="PS51383"/>
    </source>
</evidence>
<evidence type="ECO:0000256" key="6">
    <source>
        <dbReference type="ARBA" id="ARBA00022741"/>
    </source>
</evidence>
<keyword evidence="13" id="KW-0511">Multifunctional enzyme</keyword>
<reference evidence="22 23" key="1">
    <citation type="journal article" date="2021" name="ISME Commun">
        <title>Automated analysis of genomic sequences facilitates high-throughput and comprehensive description of bacteria.</title>
        <authorList>
            <person name="Hitch T.C.A."/>
        </authorList>
    </citation>
    <scope>NUCLEOTIDE SEQUENCE [LARGE SCALE GENOMIC DNA]</scope>
    <source>
        <strain evidence="22 23">Sanger_02</strain>
    </source>
</reference>
<accession>A0ABT2S3M0</accession>
<evidence type="ECO:0000256" key="9">
    <source>
        <dbReference type="ARBA" id="ARBA00022958"/>
    </source>
</evidence>
<evidence type="ECO:0000256" key="7">
    <source>
        <dbReference type="ARBA" id="ARBA00022840"/>
    </source>
</evidence>
<organism evidence="22 23">
    <name type="scientific">Dorea ammoniilytica</name>
    <dbReference type="NCBI Taxonomy" id="2981788"/>
    <lineage>
        <taxon>Bacteria</taxon>
        <taxon>Bacillati</taxon>
        <taxon>Bacillota</taxon>
        <taxon>Clostridia</taxon>
        <taxon>Lachnospirales</taxon>
        <taxon>Lachnospiraceae</taxon>
        <taxon>Dorea</taxon>
    </lineage>
</organism>
<comment type="function">
    <text evidence="18">Catalyzes the epimerization of the S- and R-forms of NAD(P)HX, a damaged form of NAD(P)H that is a result of enzymatic or heat-dependent hydration. This is a prerequisite for the S-specific NAD(P)H-hydrate dehydratase to allow the repair of both epimers of NAD(P)HX.</text>
</comment>
<keyword evidence="8 17" id="KW-0521">NADP</keyword>
<feature type="binding site" evidence="18">
    <location>
        <position position="156"/>
    </location>
    <ligand>
        <name>K(+)</name>
        <dbReference type="ChEBI" id="CHEBI:29103"/>
    </ligand>
</feature>
<evidence type="ECO:0000256" key="17">
    <source>
        <dbReference type="HAMAP-Rule" id="MF_01965"/>
    </source>
</evidence>
<comment type="similarity">
    <text evidence="3 19">In the N-terminal section; belongs to the NnrE/AIBP family.</text>
</comment>
<evidence type="ECO:0000256" key="5">
    <source>
        <dbReference type="ARBA" id="ARBA00022723"/>
    </source>
</evidence>
<dbReference type="EMBL" id="JAOQJV010000001">
    <property type="protein sequence ID" value="MCU6698997.1"/>
    <property type="molecule type" value="Genomic_DNA"/>
</dbReference>
<evidence type="ECO:0000256" key="15">
    <source>
        <dbReference type="ARBA" id="ARBA00048238"/>
    </source>
</evidence>
<feature type="domain" description="YjeF C-terminal" evidence="20">
    <location>
        <begin position="220"/>
        <end position="496"/>
    </location>
</feature>
<dbReference type="InterPro" id="IPR000631">
    <property type="entry name" value="CARKD"/>
</dbReference>
<feature type="binding site" evidence="18">
    <location>
        <begin position="58"/>
        <end position="62"/>
    </location>
    <ligand>
        <name>(6S)-NADPHX</name>
        <dbReference type="ChEBI" id="CHEBI:64076"/>
    </ligand>
</feature>
<dbReference type="PANTHER" id="PTHR12592:SF0">
    <property type="entry name" value="ATP-DEPENDENT (S)-NAD(P)H-HYDRATE DEHYDRATASE"/>
    <property type="match status" value="1"/>
</dbReference>
<comment type="similarity">
    <text evidence="4 19">In the C-terminal section; belongs to the NnrD/CARKD family.</text>
</comment>
<dbReference type="RefSeq" id="WP_262580739.1">
    <property type="nucleotide sequence ID" value="NZ_JAOQJV010000001.1"/>
</dbReference>
<dbReference type="PROSITE" id="PS51383">
    <property type="entry name" value="YJEF_C_3"/>
    <property type="match status" value="1"/>
</dbReference>
<feature type="binding site" evidence="18">
    <location>
        <position position="120"/>
    </location>
    <ligand>
        <name>K(+)</name>
        <dbReference type="ChEBI" id="CHEBI:29103"/>
    </ligand>
</feature>
<keyword evidence="6 17" id="KW-0547">Nucleotide-binding</keyword>
<feature type="binding site" evidence="17">
    <location>
        <position position="255"/>
    </location>
    <ligand>
        <name>(6S)-NADPHX</name>
        <dbReference type="ChEBI" id="CHEBI:64076"/>
    </ligand>
</feature>
<comment type="function">
    <text evidence="17">Catalyzes the dehydration of the S-form of NAD(P)HX at the expense of ADP, which is converted to AMP. Together with NAD(P)HX epimerase, which catalyzes the epimerization of the S- and R-forms, the enzyme allows the repair of both epimers of NAD(P)HX, a damaged form of NAD(P)H that is a result of enzymatic or heat-dependent hydration.</text>
</comment>
<dbReference type="EC" id="5.1.99.6" evidence="19"/>
<dbReference type="Gene3D" id="3.40.50.10260">
    <property type="entry name" value="YjeF N-terminal domain"/>
    <property type="match status" value="1"/>
</dbReference>
<dbReference type="Pfam" id="PF03853">
    <property type="entry name" value="YjeF_N"/>
    <property type="match status" value="1"/>
</dbReference>
<feature type="binding site" evidence="18">
    <location>
        <position position="135"/>
    </location>
    <ligand>
        <name>(6S)-NADPHX</name>
        <dbReference type="ChEBI" id="CHEBI:64076"/>
    </ligand>
</feature>
<comment type="catalytic activity">
    <reaction evidence="1 18 19">
        <text>(6R)-NADHX = (6S)-NADHX</text>
        <dbReference type="Rhea" id="RHEA:32215"/>
        <dbReference type="ChEBI" id="CHEBI:64074"/>
        <dbReference type="ChEBI" id="CHEBI:64075"/>
        <dbReference type="EC" id="5.1.99.6"/>
    </reaction>
</comment>
<dbReference type="SUPFAM" id="SSF64153">
    <property type="entry name" value="YjeF N-terminal domain-like"/>
    <property type="match status" value="1"/>
</dbReference>
<dbReference type="InterPro" id="IPR030677">
    <property type="entry name" value="Nnr"/>
</dbReference>
<dbReference type="PANTHER" id="PTHR12592">
    <property type="entry name" value="ATP-DEPENDENT (S)-NAD(P)H-HYDRATE DEHYDRATASE FAMILY MEMBER"/>
    <property type="match status" value="1"/>
</dbReference>
<feature type="binding site" evidence="17">
    <location>
        <position position="318"/>
    </location>
    <ligand>
        <name>(6S)-NADPHX</name>
        <dbReference type="ChEBI" id="CHEBI:64076"/>
    </ligand>
</feature>
<keyword evidence="5 18" id="KW-0479">Metal-binding</keyword>
<dbReference type="HAMAP" id="MF_01965">
    <property type="entry name" value="NADHX_dehydratase"/>
    <property type="match status" value="1"/>
</dbReference>
<dbReference type="Pfam" id="PF01256">
    <property type="entry name" value="Carb_kinase"/>
    <property type="match status" value="1"/>
</dbReference>
<dbReference type="HAMAP" id="MF_01966">
    <property type="entry name" value="NADHX_epimerase"/>
    <property type="match status" value="1"/>
</dbReference>
<evidence type="ECO:0000256" key="12">
    <source>
        <dbReference type="ARBA" id="ARBA00023239"/>
    </source>
</evidence>
<evidence type="ECO:0000313" key="22">
    <source>
        <dbReference type="EMBL" id="MCU6698997.1"/>
    </source>
</evidence>
<comment type="similarity">
    <text evidence="17">Belongs to the NnrD/CARKD family.</text>
</comment>
<keyword evidence="7 17" id="KW-0067">ATP-binding</keyword>
<comment type="caution">
    <text evidence="22">The sequence shown here is derived from an EMBL/GenBank/DDBJ whole genome shotgun (WGS) entry which is preliminary data.</text>
</comment>
<feature type="binding site" evidence="17">
    <location>
        <position position="437"/>
    </location>
    <ligand>
        <name>(6S)-NADPHX</name>
        <dbReference type="ChEBI" id="CHEBI:64076"/>
    </ligand>
</feature>
<dbReference type="NCBIfam" id="TIGR00196">
    <property type="entry name" value="yjeF_cterm"/>
    <property type="match status" value="1"/>
</dbReference>
<dbReference type="Gene3D" id="3.40.1190.20">
    <property type="match status" value="1"/>
</dbReference>
<dbReference type="PIRSF" id="PIRSF017184">
    <property type="entry name" value="Nnr"/>
    <property type="match status" value="1"/>
</dbReference>
<name>A0ABT2S3M0_9FIRM</name>
<keyword evidence="23" id="KW-1185">Reference proteome</keyword>
<feature type="binding site" evidence="17">
    <location>
        <position position="436"/>
    </location>
    <ligand>
        <name>AMP</name>
        <dbReference type="ChEBI" id="CHEBI:456215"/>
    </ligand>
</feature>
<feature type="binding site" evidence="17">
    <location>
        <position position="370"/>
    </location>
    <ligand>
        <name>(6S)-NADPHX</name>
        <dbReference type="ChEBI" id="CHEBI:64076"/>
    </ligand>
</feature>
<dbReference type="InterPro" id="IPR029056">
    <property type="entry name" value="Ribokinase-like"/>
</dbReference>
<comment type="catalytic activity">
    <reaction evidence="16 17 19">
        <text>(6S)-NADPHX + ADP = AMP + phosphate + NADPH + H(+)</text>
        <dbReference type="Rhea" id="RHEA:32235"/>
        <dbReference type="ChEBI" id="CHEBI:15378"/>
        <dbReference type="ChEBI" id="CHEBI:43474"/>
        <dbReference type="ChEBI" id="CHEBI:57783"/>
        <dbReference type="ChEBI" id="CHEBI:64076"/>
        <dbReference type="ChEBI" id="CHEBI:456215"/>
        <dbReference type="ChEBI" id="CHEBI:456216"/>
        <dbReference type="EC" id="4.2.1.136"/>
    </reaction>
</comment>
<comment type="similarity">
    <text evidence="18">Belongs to the NnrE/AIBP family.</text>
</comment>
<dbReference type="InterPro" id="IPR036652">
    <property type="entry name" value="YjeF_N_dom_sf"/>
</dbReference>
<evidence type="ECO:0000256" key="10">
    <source>
        <dbReference type="ARBA" id="ARBA00023027"/>
    </source>
</evidence>
<evidence type="ECO:0000256" key="13">
    <source>
        <dbReference type="ARBA" id="ARBA00023268"/>
    </source>
</evidence>
<evidence type="ECO:0000259" key="21">
    <source>
        <dbReference type="PROSITE" id="PS51385"/>
    </source>
</evidence>
<evidence type="ECO:0000256" key="1">
    <source>
        <dbReference type="ARBA" id="ARBA00000013"/>
    </source>
</evidence>
<comment type="subunit">
    <text evidence="17">Homotetramer.</text>
</comment>
<keyword evidence="11 18" id="KW-0413">Isomerase</keyword>
<keyword evidence="10 17" id="KW-0520">NAD</keyword>
<evidence type="ECO:0000256" key="14">
    <source>
        <dbReference type="ARBA" id="ARBA00025153"/>
    </source>
</evidence>
<gene>
    <name evidence="18" type="primary">nnrE</name>
    <name evidence="17" type="synonym">nnrD</name>
    <name evidence="22" type="ORF">OCV65_01885</name>
</gene>
<keyword evidence="9 18" id="KW-0630">Potassium</keyword>
<evidence type="ECO:0000256" key="11">
    <source>
        <dbReference type="ARBA" id="ARBA00023235"/>
    </source>
</evidence>
<comment type="cofactor">
    <cofactor evidence="18 19">
        <name>K(+)</name>
        <dbReference type="ChEBI" id="CHEBI:29103"/>
    </cofactor>
    <text evidence="18 19">Binds 1 potassium ion per subunit.</text>
</comment>
<evidence type="ECO:0000313" key="23">
    <source>
        <dbReference type="Proteomes" id="UP001207605"/>
    </source>
</evidence>
<feature type="binding site" evidence="18">
    <location>
        <position position="153"/>
    </location>
    <ligand>
        <name>(6S)-NADPHX</name>
        <dbReference type="ChEBI" id="CHEBI:64076"/>
    </ligand>
</feature>
<dbReference type="EC" id="4.2.1.136" evidence="19"/>
<feature type="domain" description="YjeF N-terminal" evidence="21">
    <location>
        <begin position="10"/>
        <end position="210"/>
    </location>
</feature>
<dbReference type="PROSITE" id="PS01050">
    <property type="entry name" value="YJEF_C_2"/>
    <property type="match status" value="1"/>
</dbReference>